<dbReference type="PANTHER" id="PTHR11785">
    <property type="entry name" value="AMINO ACID TRANSPORTER"/>
    <property type="match status" value="1"/>
</dbReference>
<evidence type="ECO:0000256" key="1">
    <source>
        <dbReference type="ARBA" id="ARBA00004141"/>
    </source>
</evidence>
<proteinExistence type="predicted"/>
<dbReference type="PANTHER" id="PTHR11785:SF375">
    <property type="entry name" value="AMINO ACID TRANSPORTER"/>
    <property type="match status" value="1"/>
</dbReference>
<dbReference type="Proteomes" id="UP001152320">
    <property type="component" value="Chromosome 13"/>
</dbReference>
<evidence type="ECO:0000256" key="2">
    <source>
        <dbReference type="ARBA" id="ARBA00022692"/>
    </source>
</evidence>
<keyword evidence="2 5" id="KW-0812">Transmembrane</keyword>
<keyword evidence="7" id="KW-1185">Reference proteome</keyword>
<organism evidence="6 7">
    <name type="scientific">Holothuria leucospilota</name>
    <name type="common">Black long sea cucumber</name>
    <name type="synonym">Mertensiothuria leucospilota</name>
    <dbReference type="NCBI Taxonomy" id="206669"/>
    <lineage>
        <taxon>Eukaryota</taxon>
        <taxon>Metazoa</taxon>
        <taxon>Echinodermata</taxon>
        <taxon>Eleutherozoa</taxon>
        <taxon>Echinozoa</taxon>
        <taxon>Holothuroidea</taxon>
        <taxon>Aspidochirotacea</taxon>
        <taxon>Aspidochirotida</taxon>
        <taxon>Holothuriidae</taxon>
        <taxon>Holothuria</taxon>
    </lineage>
</organism>
<feature type="transmembrane region" description="Helical" evidence="5">
    <location>
        <begin position="25"/>
        <end position="47"/>
    </location>
</feature>
<name>A0A9Q1BQD8_HOLLE</name>
<evidence type="ECO:0000256" key="3">
    <source>
        <dbReference type="ARBA" id="ARBA00022989"/>
    </source>
</evidence>
<dbReference type="GO" id="GO:0015179">
    <property type="term" value="F:L-amino acid transmembrane transporter activity"/>
    <property type="evidence" value="ECO:0007669"/>
    <property type="project" value="TreeGrafter"/>
</dbReference>
<dbReference type="GO" id="GO:0016020">
    <property type="term" value="C:membrane"/>
    <property type="evidence" value="ECO:0007669"/>
    <property type="project" value="UniProtKB-SubCell"/>
</dbReference>
<evidence type="ECO:0000256" key="5">
    <source>
        <dbReference type="SAM" id="Phobius"/>
    </source>
</evidence>
<keyword evidence="3 5" id="KW-1133">Transmembrane helix</keyword>
<sequence>MDGGWSTLNNLTEEIKKPEKTVPRAIFGTLIIVFCIYMSANVSYLTVMTPSEMLASEAVAVTFAIRTLNNWSWTVWLCVALSAAGQLTGALLSGTRMYFVASREGALPEVLSLVHVRRRTPLPAVAVTVSLVVMYT</sequence>
<comment type="caution">
    <text evidence="6">The sequence shown here is derived from an EMBL/GenBank/DDBJ whole genome shotgun (WGS) entry which is preliminary data.</text>
</comment>
<dbReference type="Pfam" id="PF13520">
    <property type="entry name" value="AA_permease_2"/>
    <property type="match status" value="1"/>
</dbReference>
<protein>
    <submittedName>
        <fullName evidence="6">Y+L amino acid transporter 2</fullName>
    </submittedName>
</protein>
<evidence type="ECO:0000313" key="6">
    <source>
        <dbReference type="EMBL" id="KAJ8030788.1"/>
    </source>
</evidence>
<keyword evidence="4 5" id="KW-0472">Membrane</keyword>
<accession>A0A9Q1BQD8</accession>
<evidence type="ECO:0000313" key="7">
    <source>
        <dbReference type="Proteomes" id="UP001152320"/>
    </source>
</evidence>
<dbReference type="EMBL" id="JAIZAY010000013">
    <property type="protein sequence ID" value="KAJ8030788.1"/>
    <property type="molecule type" value="Genomic_DNA"/>
</dbReference>
<dbReference type="InterPro" id="IPR050598">
    <property type="entry name" value="AminoAcid_Transporter"/>
</dbReference>
<dbReference type="Gene3D" id="1.20.1740.10">
    <property type="entry name" value="Amino acid/polyamine transporter I"/>
    <property type="match status" value="1"/>
</dbReference>
<comment type="subcellular location">
    <subcellularLocation>
        <location evidence="1">Membrane</location>
        <topology evidence="1">Multi-pass membrane protein</topology>
    </subcellularLocation>
</comment>
<dbReference type="AlphaFoldDB" id="A0A9Q1BQD8"/>
<feature type="transmembrane region" description="Helical" evidence="5">
    <location>
        <begin position="73"/>
        <end position="93"/>
    </location>
</feature>
<dbReference type="OrthoDB" id="3257095at2759"/>
<dbReference type="InterPro" id="IPR002293">
    <property type="entry name" value="AA/rel_permease1"/>
</dbReference>
<evidence type="ECO:0000256" key="4">
    <source>
        <dbReference type="ARBA" id="ARBA00023136"/>
    </source>
</evidence>
<gene>
    <name evidence="6" type="ORF">HOLleu_27294</name>
</gene>
<reference evidence="6" key="1">
    <citation type="submission" date="2021-10" db="EMBL/GenBank/DDBJ databases">
        <title>Tropical sea cucumber genome reveals ecological adaptation and Cuvierian tubules defense mechanism.</title>
        <authorList>
            <person name="Chen T."/>
        </authorList>
    </citation>
    <scope>NUCLEOTIDE SEQUENCE</scope>
    <source>
        <strain evidence="6">Nanhai2018</strain>
        <tissue evidence="6">Muscle</tissue>
    </source>
</reference>